<feature type="domain" description="DUF4132" evidence="1">
    <location>
        <begin position="943"/>
        <end position="1128"/>
    </location>
</feature>
<protein>
    <submittedName>
        <fullName evidence="2">DUF4132 domain-containing protein</fullName>
    </submittedName>
</protein>
<sequence>MQDLRDEAIGELTSQGRSEAGFLAALQQAYGLFGIGQALDFAAVAAYWQGAPLAPEWRRELAAHTRLDERESGWRGRSLCAALQPWMLQDQPLALWPQIGERCVLLLAPFLGAAELMQLFSPGQTESVPRRRPQEWHAVGAAAVRDWVQALVQGRGDWAPLAAAYRAVGADPAVVAEVLARLAPEQWNSGDYRSENLLRPLVHAQLAGLLLREQLLWRDTVDGDWAFELLSELTRSHELEVPELLCESAGEIDVIALLLRPLTRAAADSAALRAACAAHTHSYRIFRHTGLLDELTTSPQRWQAFLDGCCDEMLSWMPRTREFGQRHPERLLQLDQLLWKRAKKFSDARLETPAALAWYRSVLSELTERDFEDALTRVAGHCDAAALRALIDSEVLARKRDLPWAVARMVEDCADLVRYIDSGRKNVAAQAASQLVLRALDDERPGWPHEPYWSALLALGPAHADLLIEHTVDSYSAASDSMARWEALFQAARQPDSRRRVVDQCLRALADDEAREARAAVLALCEHLYRQDPAIFHALIANDEVEARPFNASLRDAQSPLHELVASVSAAYLCRARWFSGMPQGLDPAPVRAALAMHPQSYAALTEKHRLKLVPLMDAAAVAACGASVAELMSAAGKLSSPVLVDLIARTPLAALQQGGLLDVQDRTARLLLLTGLALNSDPAAPGWVAAAIHDKAHDDYSRGLSLDLLQRNGHSLQELDPWAGASLEQMQALAAKQKITAAAQKAWTEETAKLLAPLGEALGRCLLQVLINAGEELPRRARQILDQLPPARRTDFAAYGVKVWIAENGADKFGWLLLPLAVYGDERVANDLVRAAKAWMKTRKQKASAVMHLLCRVPGIYGIAQVREMWESRKFSESIQHNAREALSAVAAREGLALAEYLEQLVPDFGFETDGLKLNLGSQVCRAQLRGDFGIVVVDAAGKRGKSLPRARPGDDKDLRGVAENQLKMLAKNLKPLFKQQSQRLLRALQTGKSWDAVQWRSLFVAHPLLSALAQSVVWSVLDEQGGSLQRLRPSAGGELVDANDSPCTIAGGLRIAVAHPLQIPGQELEAWRAQFADYELISPFAQFDIPVYSASADELQDSLVRRADGYRMNRARFGSLVEKWGYLKGPGEDGAMINEHYWQANDDWQVTLNHSGISVFFDVDEEVTVEGLHPTRRGEDGRYENVTLAELPAPLRATLLQQAEALKALAES</sequence>
<dbReference type="RefSeq" id="WP_255914537.1">
    <property type="nucleotide sequence ID" value="NZ_JANFQO010000009.1"/>
</dbReference>
<comment type="caution">
    <text evidence="2">The sequence shown here is derived from an EMBL/GenBank/DDBJ whole genome shotgun (WGS) entry which is preliminary data.</text>
</comment>
<organism evidence="2 3">
    <name type="scientific">Tahibacter harae</name>
    <dbReference type="NCBI Taxonomy" id="2963937"/>
    <lineage>
        <taxon>Bacteria</taxon>
        <taxon>Pseudomonadati</taxon>
        <taxon>Pseudomonadota</taxon>
        <taxon>Gammaproteobacteria</taxon>
        <taxon>Lysobacterales</taxon>
        <taxon>Rhodanobacteraceae</taxon>
        <taxon>Tahibacter</taxon>
    </lineage>
</organism>
<keyword evidence="3" id="KW-1185">Reference proteome</keyword>
<reference evidence="2" key="1">
    <citation type="submission" date="2022-07" db="EMBL/GenBank/DDBJ databases">
        <title>Tahibacter sp., a new gammaproteobacterium isolated from the silt sample collected at pig farm.</title>
        <authorList>
            <person name="Chen H."/>
        </authorList>
    </citation>
    <scope>NUCLEOTIDE SEQUENCE</scope>
    <source>
        <strain evidence="2">P2K</strain>
    </source>
</reference>
<dbReference type="Pfam" id="PF13569">
    <property type="entry name" value="DUF4132"/>
    <property type="match status" value="1"/>
</dbReference>
<gene>
    <name evidence="2" type="ORF">NM961_11720</name>
</gene>
<proteinExistence type="predicted"/>
<evidence type="ECO:0000259" key="1">
    <source>
        <dbReference type="Pfam" id="PF13569"/>
    </source>
</evidence>
<accession>A0ABT1QSV3</accession>
<evidence type="ECO:0000313" key="2">
    <source>
        <dbReference type="EMBL" id="MCQ4165378.1"/>
    </source>
</evidence>
<evidence type="ECO:0000313" key="3">
    <source>
        <dbReference type="Proteomes" id="UP001165498"/>
    </source>
</evidence>
<name>A0ABT1QSV3_9GAMM</name>
<dbReference type="EMBL" id="JANFQO010000009">
    <property type="protein sequence ID" value="MCQ4165378.1"/>
    <property type="molecule type" value="Genomic_DNA"/>
</dbReference>
<dbReference type="Proteomes" id="UP001165498">
    <property type="component" value="Unassembled WGS sequence"/>
</dbReference>
<dbReference type="InterPro" id="IPR025406">
    <property type="entry name" value="DUF4132"/>
</dbReference>